<dbReference type="AlphaFoldDB" id="A0AAD7FMJ6"/>
<evidence type="ECO:0000256" key="1">
    <source>
        <dbReference type="SAM" id="MobiDB-lite"/>
    </source>
</evidence>
<evidence type="ECO:0000313" key="2">
    <source>
        <dbReference type="EMBL" id="KAJ7627307.1"/>
    </source>
</evidence>
<feature type="compositionally biased region" description="Basic and acidic residues" evidence="1">
    <location>
        <begin position="19"/>
        <end position="32"/>
    </location>
</feature>
<gene>
    <name evidence="2" type="ORF">FB45DRAFT_1060046</name>
</gene>
<accession>A0AAD7FMJ6</accession>
<organism evidence="2 3">
    <name type="scientific">Roridomyces roridus</name>
    <dbReference type="NCBI Taxonomy" id="1738132"/>
    <lineage>
        <taxon>Eukaryota</taxon>
        <taxon>Fungi</taxon>
        <taxon>Dikarya</taxon>
        <taxon>Basidiomycota</taxon>
        <taxon>Agaricomycotina</taxon>
        <taxon>Agaricomycetes</taxon>
        <taxon>Agaricomycetidae</taxon>
        <taxon>Agaricales</taxon>
        <taxon>Marasmiineae</taxon>
        <taxon>Mycenaceae</taxon>
        <taxon>Roridomyces</taxon>
    </lineage>
</organism>
<comment type="caution">
    <text evidence="2">The sequence shown here is derived from an EMBL/GenBank/DDBJ whole genome shotgun (WGS) entry which is preliminary data.</text>
</comment>
<keyword evidence="3" id="KW-1185">Reference proteome</keyword>
<feature type="compositionally biased region" description="Basic and acidic residues" evidence="1">
    <location>
        <begin position="70"/>
        <end position="82"/>
    </location>
</feature>
<dbReference type="EMBL" id="JARKIF010000011">
    <property type="protein sequence ID" value="KAJ7627307.1"/>
    <property type="molecule type" value="Genomic_DNA"/>
</dbReference>
<proteinExistence type="predicted"/>
<evidence type="ECO:0000313" key="3">
    <source>
        <dbReference type="Proteomes" id="UP001221142"/>
    </source>
</evidence>
<protein>
    <submittedName>
        <fullName evidence="2">Uncharacterized protein</fullName>
    </submittedName>
</protein>
<feature type="region of interest" description="Disordered" evidence="1">
    <location>
        <begin position="1"/>
        <end position="32"/>
    </location>
</feature>
<sequence>MTANASVNGDEGECPGCSKLEDQLSMERGRARERERQLLKEVKGLRDALSALGWTGSVPVALMDGDEEGKEPAQRRSLRHDNTPPPAKRLRIDDPQAPASILRVTPIRATVSSSRSKAKPIPPASSTSSL</sequence>
<feature type="region of interest" description="Disordered" evidence="1">
    <location>
        <begin position="63"/>
        <end position="130"/>
    </location>
</feature>
<dbReference type="Proteomes" id="UP001221142">
    <property type="component" value="Unassembled WGS sequence"/>
</dbReference>
<reference evidence="2" key="1">
    <citation type="submission" date="2023-03" db="EMBL/GenBank/DDBJ databases">
        <title>Massive genome expansion in bonnet fungi (Mycena s.s.) driven by repeated elements and novel gene families across ecological guilds.</title>
        <authorList>
            <consortium name="Lawrence Berkeley National Laboratory"/>
            <person name="Harder C.B."/>
            <person name="Miyauchi S."/>
            <person name="Viragh M."/>
            <person name="Kuo A."/>
            <person name="Thoen E."/>
            <person name="Andreopoulos B."/>
            <person name="Lu D."/>
            <person name="Skrede I."/>
            <person name="Drula E."/>
            <person name="Henrissat B."/>
            <person name="Morin E."/>
            <person name="Kohler A."/>
            <person name="Barry K."/>
            <person name="LaButti K."/>
            <person name="Morin E."/>
            <person name="Salamov A."/>
            <person name="Lipzen A."/>
            <person name="Mereny Z."/>
            <person name="Hegedus B."/>
            <person name="Baldrian P."/>
            <person name="Stursova M."/>
            <person name="Weitz H."/>
            <person name="Taylor A."/>
            <person name="Grigoriev I.V."/>
            <person name="Nagy L.G."/>
            <person name="Martin F."/>
            <person name="Kauserud H."/>
        </authorList>
    </citation>
    <scope>NUCLEOTIDE SEQUENCE</scope>
    <source>
        <strain evidence="2">9284</strain>
    </source>
</reference>
<name>A0AAD7FMJ6_9AGAR</name>